<evidence type="ECO:0000313" key="2">
    <source>
        <dbReference type="Proteomes" id="UP000784294"/>
    </source>
</evidence>
<comment type="caution">
    <text evidence="1">The sequence shown here is derived from an EMBL/GenBank/DDBJ whole genome shotgun (WGS) entry which is preliminary data.</text>
</comment>
<dbReference type="EMBL" id="CAAALY010022276">
    <property type="protein sequence ID" value="VEL14762.1"/>
    <property type="molecule type" value="Genomic_DNA"/>
</dbReference>
<protein>
    <submittedName>
        <fullName evidence="1">Uncharacterized protein</fullName>
    </submittedName>
</protein>
<accession>A0A448WLL9</accession>
<evidence type="ECO:0000313" key="1">
    <source>
        <dbReference type="EMBL" id="VEL14762.1"/>
    </source>
</evidence>
<keyword evidence="2" id="KW-1185">Reference proteome</keyword>
<name>A0A448WLL9_9PLAT</name>
<gene>
    <name evidence="1" type="ORF">PXEA_LOCUS8202</name>
</gene>
<organism evidence="1 2">
    <name type="scientific">Protopolystoma xenopodis</name>
    <dbReference type="NCBI Taxonomy" id="117903"/>
    <lineage>
        <taxon>Eukaryota</taxon>
        <taxon>Metazoa</taxon>
        <taxon>Spiralia</taxon>
        <taxon>Lophotrochozoa</taxon>
        <taxon>Platyhelminthes</taxon>
        <taxon>Monogenea</taxon>
        <taxon>Polyopisthocotylea</taxon>
        <taxon>Polystomatidea</taxon>
        <taxon>Polystomatidae</taxon>
        <taxon>Protopolystoma</taxon>
    </lineage>
</organism>
<sequence length="503" mass="56716">MRVHLSAERLYQLVTAHLPTPLELYSPFAWLFSLDQPTISCFAGSRELDGLFYDLLLGHLYTWPDEIPASHTELFEFSLPETLKMIQLANFQSIFRVLEPIASSHPSFISGSFHSGANLFINFLDRVISGQLNLLASTRLIRLLWRLLPSLDNCPPINYSSIGIKHIDLLIRILVRRLSVPHVKIYGLMDGLFSQISKQLLADLSAIEASDHEASYYSHLLSRMVERICVLGPGLPIPGLTNLVDALFALVIEPVISHVIELFPSYRTSYSLIHKNKLHLRSTKPLDKPYCSIQRVSSAHLPPIIRPATWDMILQLIASPCLQLIPFASRSGLWCNRLFDLLPSSFLPPTTNATAPATNALAPVDLCLFYHLPFLTNQLAQQVEMLPTHGIEAICLLASKLLNLLMASDWADASPTILPDSLLSPLELELPTPYSRLISPVSATSCRLDGLIDLFFLSIIHLLSSRESKRDLDRENLEVHTQYLLFYLYWNVFYLPINYLIDV</sequence>
<reference evidence="1" key="1">
    <citation type="submission" date="2018-11" db="EMBL/GenBank/DDBJ databases">
        <authorList>
            <consortium name="Pathogen Informatics"/>
        </authorList>
    </citation>
    <scope>NUCLEOTIDE SEQUENCE</scope>
</reference>
<dbReference type="AlphaFoldDB" id="A0A448WLL9"/>
<proteinExistence type="predicted"/>
<dbReference type="Proteomes" id="UP000784294">
    <property type="component" value="Unassembled WGS sequence"/>
</dbReference>